<dbReference type="PANTHER" id="PTHR43567:SF1">
    <property type="entry name" value="FLAVOREDOXIN"/>
    <property type="match status" value="1"/>
</dbReference>
<dbReference type="SUPFAM" id="SSF50475">
    <property type="entry name" value="FMN-binding split barrel"/>
    <property type="match status" value="1"/>
</dbReference>
<evidence type="ECO:0000256" key="1">
    <source>
        <dbReference type="ARBA" id="ARBA00001917"/>
    </source>
</evidence>
<dbReference type="GO" id="GO:0016646">
    <property type="term" value="F:oxidoreductase activity, acting on the CH-NH group of donors, NAD or NADP as acceptor"/>
    <property type="evidence" value="ECO:0007669"/>
    <property type="project" value="UniProtKB-ARBA"/>
</dbReference>
<dbReference type="PROSITE" id="PS51257">
    <property type="entry name" value="PROKAR_LIPOPROTEIN"/>
    <property type="match status" value="1"/>
</dbReference>
<feature type="domain" description="Flavin reductase like" evidence="4">
    <location>
        <begin position="11"/>
        <end position="157"/>
    </location>
</feature>
<dbReference type="InterPro" id="IPR052174">
    <property type="entry name" value="Flavoredoxin"/>
</dbReference>
<dbReference type="InterPro" id="IPR012349">
    <property type="entry name" value="Split_barrel_FMN-bd"/>
</dbReference>
<dbReference type="Proteomes" id="UP000184442">
    <property type="component" value="Unassembled WGS sequence"/>
</dbReference>
<keyword evidence="6" id="KW-1185">Reference proteome</keyword>
<dbReference type="AlphaFoldDB" id="A0A1M6B8X6"/>
<dbReference type="RefSeq" id="WP_073023808.1">
    <property type="nucleotide sequence ID" value="NZ_FQZS01000003.1"/>
</dbReference>
<dbReference type="STRING" id="1122184.SAMN02745176_00337"/>
<dbReference type="SMART" id="SM00903">
    <property type="entry name" value="Flavin_Reduct"/>
    <property type="match status" value="1"/>
</dbReference>
<proteinExistence type="inferred from homology"/>
<evidence type="ECO:0000259" key="4">
    <source>
        <dbReference type="SMART" id="SM00903"/>
    </source>
</evidence>
<reference evidence="5 6" key="1">
    <citation type="submission" date="2016-11" db="EMBL/GenBank/DDBJ databases">
        <authorList>
            <person name="Jaros S."/>
            <person name="Januszkiewicz K."/>
            <person name="Wedrychowicz H."/>
        </authorList>
    </citation>
    <scope>NUCLEOTIDE SEQUENCE [LARGE SCALE GENOMIC DNA]</scope>
    <source>
        <strain evidence="5 6">DSM 19022</strain>
    </source>
</reference>
<dbReference type="PANTHER" id="PTHR43567">
    <property type="entry name" value="FLAVOREDOXIN-RELATED-RELATED"/>
    <property type="match status" value="1"/>
</dbReference>
<dbReference type="Pfam" id="PF01613">
    <property type="entry name" value="Flavin_Reduct"/>
    <property type="match status" value="1"/>
</dbReference>
<comment type="similarity">
    <text evidence="3">Belongs to the flavoredoxin family.</text>
</comment>
<dbReference type="EMBL" id="FQZS01000003">
    <property type="protein sequence ID" value="SHI45204.1"/>
    <property type="molecule type" value="Genomic_DNA"/>
</dbReference>
<evidence type="ECO:0000313" key="5">
    <source>
        <dbReference type="EMBL" id="SHI45204.1"/>
    </source>
</evidence>
<evidence type="ECO:0000313" key="6">
    <source>
        <dbReference type="Proteomes" id="UP000184442"/>
    </source>
</evidence>
<accession>A0A1M6B8X6</accession>
<protein>
    <submittedName>
        <fullName evidence="5">NADH-FMN oxidoreductase RutF, flavin reductase (DIM6/NTAB) family</fullName>
    </submittedName>
</protein>
<evidence type="ECO:0000256" key="3">
    <source>
        <dbReference type="ARBA" id="ARBA00038054"/>
    </source>
</evidence>
<sequence>MSKIQFKPGTMLYPVPAVMVSCSDGEGNYNIITIAWTGIICSDPPMLYISVRPERYSYEMIKNTKEFVINLPNKKLCKALDFCGVKSGRDVNKFQYLNLTPEKSNYVNAPSIGEAPVNLECKVRDIISLGSHDMFIGEIVGVSVEEKLMDEKQKLHLSKADLICYNHGEYWSLDEALGFFGYSIRKKAKIKRERD</sequence>
<organism evidence="5 6">
    <name type="scientific">Lutispora thermophila DSM 19022</name>
    <dbReference type="NCBI Taxonomy" id="1122184"/>
    <lineage>
        <taxon>Bacteria</taxon>
        <taxon>Bacillati</taxon>
        <taxon>Bacillota</taxon>
        <taxon>Clostridia</taxon>
        <taxon>Lutisporales</taxon>
        <taxon>Lutisporaceae</taxon>
        <taxon>Lutispora</taxon>
    </lineage>
</organism>
<dbReference type="InterPro" id="IPR002563">
    <property type="entry name" value="Flavin_Rdtase-like_dom"/>
</dbReference>
<dbReference type="OrthoDB" id="9794638at2"/>
<keyword evidence="2" id="KW-0285">Flavoprotein</keyword>
<gene>
    <name evidence="5" type="ORF">SAMN02745176_00337</name>
</gene>
<dbReference type="GO" id="GO:0010181">
    <property type="term" value="F:FMN binding"/>
    <property type="evidence" value="ECO:0007669"/>
    <property type="project" value="InterPro"/>
</dbReference>
<dbReference type="Gene3D" id="2.30.110.10">
    <property type="entry name" value="Electron Transport, Fmn-binding Protein, Chain A"/>
    <property type="match status" value="1"/>
</dbReference>
<name>A0A1M6B8X6_9FIRM</name>
<evidence type="ECO:0000256" key="2">
    <source>
        <dbReference type="ARBA" id="ARBA00022630"/>
    </source>
</evidence>
<comment type="cofactor">
    <cofactor evidence="1">
        <name>FMN</name>
        <dbReference type="ChEBI" id="CHEBI:58210"/>
    </cofactor>
</comment>